<gene>
    <name evidence="1" type="ORF">F7731_24480</name>
</gene>
<evidence type="ECO:0000313" key="1">
    <source>
        <dbReference type="EMBL" id="KAB2328681.1"/>
    </source>
</evidence>
<keyword evidence="2" id="KW-1185">Reference proteome</keyword>
<comment type="caution">
    <text evidence="1">The sequence shown here is derived from an EMBL/GenBank/DDBJ whole genome shotgun (WGS) entry which is preliminary data.</text>
</comment>
<evidence type="ECO:0000313" key="2">
    <source>
        <dbReference type="Proteomes" id="UP000481030"/>
    </source>
</evidence>
<dbReference type="EMBL" id="WBOS01000025">
    <property type="protein sequence ID" value="KAB2328681.1"/>
    <property type="molecule type" value="Genomic_DNA"/>
</dbReference>
<organism evidence="1 2">
    <name type="scientific">Cytobacillus depressus</name>
    <dbReference type="NCBI Taxonomy" id="1602942"/>
    <lineage>
        <taxon>Bacteria</taxon>
        <taxon>Bacillati</taxon>
        <taxon>Bacillota</taxon>
        <taxon>Bacilli</taxon>
        <taxon>Bacillales</taxon>
        <taxon>Bacillaceae</taxon>
        <taxon>Cytobacillus</taxon>
    </lineage>
</organism>
<dbReference type="Proteomes" id="UP000481030">
    <property type="component" value="Unassembled WGS sequence"/>
</dbReference>
<dbReference type="AlphaFoldDB" id="A0A6L3UZ38"/>
<protein>
    <submittedName>
        <fullName evidence="1">Uncharacterized protein</fullName>
    </submittedName>
</protein>
<dbReference type="RefSeq" id="WP_151537404.1">
    <property type="nucleotide sequence ID" value="NZ_WBOS01000025.1"/>
</dbReference>
<name>A0A6L3UZ38_9BACI</name>
<reference evidence="1 2" key="1">
    <citation type="journal article" date="2016" name="Antonie Van Leeuwenhoek">
        <title>Bacillus depressus sp. nov., isolated from soil of a sunflower field.</title>
        <authorList>
            <person name="Wei X."/>
            <person name="Xin D."/>
            <person name="Xin Y."/>
            <person name="Zhang H."/>
            <person name="Wang T."/>
            <person name="Zhang J."/>
        </authorList>
    </citation>
    <scope>NUCLEOTIDE SEQUENCE [LARGE SCALE GENOMIC DNA]</scope>
    <source>
        <strain evidence="1 2">BZ1</strain>
    </source>
</reference>
<proteinExistence type="predicted"/>
<sequence length="139" mass="14798">MGIRVPCCGIAVGVNEPNVVITTGVELISTVTITVINPTDVVRLMASIESFNPNSAVNSTLEGNLLEYVIRRDSDVIRSVSDTDFDGVTTTFTALDIPGAGTFTYTLEGDITRSAADPLVREEDILSVVFTAEELSPTT</sequence>
<accession>A0A6L3UZ38</accession>